<evidence type="ECO:0000313" key="1">
    <source>
        <dbReference type="EMBL" id="QOX62492.1"/>
    </source>
</evidence>
<evidence type="ECO:0000313" key="2">
    <source>
        <dbReference type="Proteomes" id="UP000594014"/>
    </source>
</evidence>
<name>A0ACD1A7T2_9FIRM</name>
<sequence length="158" mass="17103">MRIAIGCDEAAYCLKVEIIKHLENRANLEIVDFGAMAGDVVLYPDVAYTVADAVAGGAFDRGILFCGTGIGMAICANKVPGIRAAVCHDPFSAERSRKSNNAQILCMGERVIGVELAKYIVDIWMNCDFAGGGSAPKVERIQELEQEHLRSFHEAEVL</sequence>
<dbReference type="EMBL" id="CP042469">
    <property type="protein sequence ID" value="QOX62492.1"/>
    <property type="molecule type" value="Genomic_DNA"/>
</dbReference>
<protein>
    <submittedName>
        <fullName evidence="1">Ribose 5-phosphate isomerase B</fullName>
        <ecNumber evidence="1">5.3.1.6</ecNumber>
    </submittedName>
</protein>
<reference evidence="1" key="1">
    <citation type="submission" date="2019-08" db="EMBL/GenBank/DDBJ databases">
        <title>Genome sequence of Clostridiales bacterium MT110.</title>
        <authorList>
            <person name="Cao J."/>
        </authorList>
    </citation>
    <scope>NUCLEOTIDE SEQUENCE</scope>
    <source>
        <strain evidence="1">MT110</strain>
    </source>
</reference>
<keyword evidence="1" id="KW-0413">Isomerase</keyword>
<keyword evidence="2" id="KW-1185">Reference proteome</keyword>
<dbReference type="Proteomes" id="UP000594014">
    <property type="component" value="Chromosome"/>
</dbReference>
<dbReference type="EC" id="5.3.1.6" evidence="1"/>
<proteinExistence type="predicted"/>
<gene>
    <name evidence="1" type="primary">rpiB</name>
    <name evidence="1" type="ORF">FRZ06_03590</name>
</gene>
<accession>A0ACD1A7T2</accession>
<organism evidence="1 2">
    <name type="scientific">Anoxybacterium hadale</name>
    <dbReference type="NCBI Taxonomy" id="3408580"/>
    <lineage>
        <taxon>Bacteria</taxon>
        <taxon>Bacillati</taxon>
        <taxon>Bacillota</taxon>
        <taxon>Clostridia</taxon>
        <taxon>Peptostreptococcales</taxon>
        <taxon>Anaerovoracaceae</taxon>
        <taxon>Anoxybacterium</taxon>
    </lineage>
</organism>